<feature type="domain" description="DNA mismatch repair proteins mutS family" evidence="5">
    <location>
        <begin position="354"/>
        <end position="539"/>
    </location>
</feature>
<gene>
    <name evidence="6" type="ORF">ACFSSB_03530</name>
</gene>
<evidence type="ECO:0000256" key="3">
    <source>
        <dbReference type="ARBA" id="ARBA00023125"/>
    </source>
</evidence>
<dbReference type="SMART" id="SM00534">
    <property type="entry name" value="MUTSac"/>
    <property type="match status" value="1"/>
</dbReference>
<protein>
    <submittedName>
        <fullName evidence="6">DNA mismatch repair protein MutS</fullName>
    </submittedName>
</protein>
<feature type="transmembrane region" description="Helical" evidence="4">
    <location>
        <begin position="165"/>
        <end position="194"/>
    </location>
</feature>
<dbReference type="Pfam" id="PF00488">
    <property type="entry name" value="MutS_V"/>
    <property type="match status" value="1"/>
</dbReference>
<keyword evidence="2" id="KW-0067">ATP-binding</keyword>
<dbReference type="Gene3D" id="3.40.50.300">
    <property type="entry name" value="P-loop containing nucleotide triphosphate hydrolases"/>
    <property type="match status" value="1"/>
</dbReference>
<evidence type="ECO:0000313" key="7">
    <source>
        <dbReference type="Proteomes" id="UP001597467"/>
    </source>
</evidence>
<keyword evidence="7" id="KW-1185">Reference proteome</keyword>
<reference evidence="7" key="1">
    <citation type="journal article" date="2019" name="Int. J. Syst. Evol. Microbiol.">
        <title>The Global Catalogue of Microorganisms (GCM) 10K type strain sequencing project: providing services to taxonomists for standard genome sequencing and annotation.</title>
        <authorList>
            <consortium name="The Broad Institute Genomics Platform"/>
            <consortium name="The Broad Institute Genome Sequencing Center for Infectious Disease"/>
            <person name="Wu L."/>
            <person name="Ma J."/>
        </authorList>
    </citation>
    <scope>NUCLEOTIDE SEQUENCE [LARGE SCALE GENOMIC DNA]</scope>
    <source>
        <strain evidence="7">KCTC 42808</strain>
    </source>
</reference>
<keyword evidence="4" id="KW-1133">Transmembrane helix</keyword>
<evidence type="ECO:0000259" key="5">
    <source>
        <dbReference type="SMART" id="SM00534"/>
    </source>
</evidence>
<dbReference type="Gene3D" id="1.10.1420.10">
    <property type="match status" value="1"/>
</dbReference>
<dbReference type="SUPFAM" id="SSF48334">
    <property type="entry name" value="DNA repair protein MutS, domain III"/>
    <property type="match status" value="1"/>
</dbReference>
<evidence type="ECO:0000256" key="2">
    <source>
        <dbReference type="ARBA" id="ARBA00022840"/>
    </source>
</evidence>
<dbReference type="PANTHER" id="PTHR11361:SF152">
    <property type="entry name" value="DNA MISMATCH REPAIR PROTEIN"/>
    <property type="match status" value="1"/>
</dbReference>
<dbReference type="InterPro" id="IPR000432">
    <property type="entry name" value="DNA_mismatch_repair_MutS_C"/>
</dbReference>
<keyword evidence="1" id="KW-0547">Nucleotide-binding</keyword>
<organism evidence="6 7">
    <name type="scientific">Lacinutrix gracilariae</name>
    <dbReference type="NCBI Taxonomy" id="1747198"/>
    <lineage>
        <taxon>Bacteria</taxon>
        <taxon>Pseudomonadati</taxon>
        <taxon>Bacteroidota</taxon>
        <taxon>Flavobacteriia</taxon>
        <taxon>Flavobacteriales</taxon>
        <taxon>Flavobacteriaceae</taxon>
        <taxon>Lacinutrix</taxon>
    </lineage>
</organism>
<dbReference type="EMBL" id="JBHULM010000007">
    <property type="protein sequence ID" value="MFD2541376.1"/>
    <property type="molecule type" value="Genomic_DNA"/>
</dbReference>
<evidence type="ECO:0000256" key="1">
    <source>
        <dbReference type="ARBA" id="ARBA00022741"/>
    </source>
</evidence>
<feature type="transmembrane region" description="Helical" evidence="4">
    <location>
        <begin position="261"/>
        <end position="285"/>
    </location>
</feature>
<proteinExistence type="predicted"/>
<dbReference type="InterPro" id="IPR045076">
    <property type="entry name" value="MutS"/>
</dbReference>
<accession>A0ABW5JXA0</accession>
<comment type="caution">
    <text evidence="6">The sequence shown here is derived from an EMBL/GenBank/DDBJ whole genome shotgun (WGS) entry which is preliminary data.</text>
</comment>
<sequence length="557" mass="64629">MIKDIIFQIKYTFSQLKFNKKKERNQRLKESFGKLKDESFDFDSIEKYFRKKDNSKAHQVLSDKTCNDLDFDDLFMFLDRTNSKVGQQYFYNNLRTIKVNEKQTKRNEEIITELSKNPELRISVQKKLEKLKHEDAYYITTLFQEEHINAPKWFFVIKLLSFTSLVSLIFAFFNPIFFIVLLGVFCVNFVLHYWNKNNLVQYVSSIPQLLRLNNVASHLFTIPLFKKINPDLPKSIKLINEVKNRMSFFSLEAKLQGEFEILAWFVFEIFKTMFLLEPLLLFSVLKRLNNKRDNIENVFKFVGHVDMLISIASLRNGVKTFCLPSINDADKIIVKDISHPLIFNCTTNSIEIAEKSILLTGSNMSGKTSFIRAIGLNVITGFTINTCFAKSMSFPLLKVFSAIRISDDLMNDKSYYFEEVLTIKEMLKESENGNKNLFLLDEIFKGTNTVERISAGKSVLSALTKNNNKILVSTHDIELTDMLSGEYELYHFSETVNDKTVGFDYKLKGGKLKNRNAIRILEINDYPKEVVKEAIEIAKELDKTYLAKNTTGNNVHN</sequence>
<dbReference type="InterPro" id="IPR027417">
    <property type="entry name" value="P-loop_NTPase"/>
</dbReference>
<dbReference type="RefSeq" id="WP_379901021.1">
    <property type="nucleotide sequence ID" value="NZ_JBHULM010000007.1"/>
</dbReference>
<dbReference type="InterPro" id="IPR036187">
    <property type="entry name" value="DNA_mismatch_repair_MutS_sf"/>
</dbReference>
<evidence type="ECO:0000256" key="4">
    <source>
        <dbReference type="SAM" id="Phobius"/>
    </source>
</evidence>
<evidence type="ECO:0000313" key="6">
    <source>
        <dbReference type="EMBL" id="MFD2541376.1"/>
    </source>
</evidence>
<keyword evidence="4" id="KW-0812">Transmembrane</keyword>
<dbReference type="SUPFAM" id="SSF52540">
    <property type="entry name" value="P-loop containing nucleoside triphosphate hydrolases"/>
    <property type="match status" value="1"/>
</dbReference>
<dbReference type="PANTHER" id="PTHR11361">
    <property type="entry name" value="DNA MISMATCH REPAIR PROTEIN MUTS FAMILY MEMBER"/>
    <property type="match status" value="1"/>
</dbReference>
<keyword evidence="4" id="KW-0472">Membrane</keyword>
<dbReference type="Proteomes" id="UP001597467">
    <property type="component" value="Unassembled WGS sequence"/>
</dbReference>
<name>A0ABW5JXA0_9FLAO</name>
<keyword evidence="3" id="KW-0238">DNA-binding</keyword>